<keyword evidence="1" id="KW-1133">Transmembrane helix</keyword>
<feature type="transmembrane region" description="Helical" evidence="1">
    <location>
        <begin position="61"/>
        <end position="80"/>
    </location>
</feature>
<name>A0A7X5QH15_9GAMM</name>
<feature type="transmembrane region" description="Helical" evidence="1">
    <location>
        <begin position="86"/>
        <end position="104"/>
    </location>
</feature>
<evidence type="ECO:0000256" key="1">
    <source>
        <dbReference type="SAM" id="Phobius"/>
    </source>
</evidence>
<dbReference type="AlphaFoldDB" id="A0A7X5QH15"/>
<proteinExistence type="predicted"/>
<accession>A0A7X5QH15</accession>
<keyword evidence="1" id="KW-0812">Transmembrane</keyword>
<keyword evidence="1" id="KW-0472">Membrane</keyword>
<evidence type="ECO:0000313" key="3">
    <source>
        <dbReference type="Proteomes" id="UP000591844"/>
    </source>
</evidence>
<organism evidence="2 3">
    <name type="scientific">Photorhabdus cinerea</name>
    <dbReference type="NCBI Taxonomy" id="471575"/>
    <lineage>
        <taxon>Bacteria</taxon>
        <taxon>Pseudomonadati</taxon>
        <taxon>Pseudomonadota</taxon>
        <taxon>Gammaproteobacteria</taxon>
        <taxon>Enterobacterales</taxon>
        <taxon>Morganellaceae</taxon>
        <taxon>Photorhabdus</taxon>
    </lineage>
</organism>
<gene>
    <name evidence="2" type="ORF">C5469_19620</name>
</gene>
<comment type="caution">
    <text evidence="2">The sequence shown here is derived from an EMBL/GenBank/DDBJ whole genome shotgun (WGS) entry which is preliminary data.</text>
</comment>
<sequence length="114" mass="13449">MMKLCRIIFAIIVFYSLFVGIMQVLSLSNYIFSDYFGWWLIPARVSAVILSLYLFTLILNFLPLIIVVFILSLIMFVNVWHWSLWTSIFIFIWPVIVVFGYCLLTKSLKYDTSD</sequence>
<keyword evidence="3" id="KW-1185">Reference proteome</keyword>
<protein>
    <submittedName>
        <fullName evidence="2">Uncharacterized protein</fullName>
    </submittedName>
</protein>
<dbReference type="EMBL" id="PUJW01000029">
    <property type="protein sequence ID" value="NHB94221.1"/>
    <property type="molecule type" value="Genomic_DNA"/>
</dbReference>
<dbReference type="Proteomes" id="UP000591844">
    <property type="component" value="Unassembled WGS sequence"/>
</dbReference>
<reference evidence="2 3" key="1">
    <citation type="submission" date="2018-02" db="EMBL/GenBank/DDBJ databases">
        <authorList>
            <person name="Machado R.A."/>
        </authorList>
    </citation>
    <scope>NUCLEOTIDE SEQUENCE [LARGE SCALE GENOMIC DNA]</scope>
    <source>
        <strain evidence="2 3">DSM 19724</strain>
    </source>
</reference>
<feature type="transmembrane region" description="Helical" evidence="1">
    <location>
        <begin position="7"/>
        <end position="30"/>
    </location>
</feature>
<evidence type="ECO:0000313" key="2">
    <source>
        <dbReference type="EMBL" id="NHB94221.1"/>
    </source>
</evidence>
<feature type="transmembrane region" description="Helical" evidence="1">
    <location>
        <begin position="36"/>
        <end position="54"/>
    </location>
</feature>